<keyword evidence="7" id="KW-0408">Iron</keyword>
<dbReference type="InterPro" id="IPR001709">
    <property type="entry name" value="Flavoprot_Pyr_Nucl_cyt_Rdtase"/>
</dbReference>
<evidence type="ECO:0000256" key="6">
    <source>
        <dbReference type="ARBA" id="ARBA00023002"/>
    </source>
</evidence>
<dbReference type="RefSeq" id="WP_161819560.1">
    <property type="nucleotide sequence ID" value="NZ_JAACJS010000015.1"/>
</dbReference>
<dbReference type="Gene3D" id="2.40.30.10">
    <property type="entry name" value="Translation factors"/>
    <property type="match status" value="1"/>
</dbReference>
<keyword evidence="6" id="KW-0560">Oxidoreductase</keyword>
<dbReference type="PROSITE" id="PS51384">
    <property type="entry name" value="FAD_FR"/>
    <property type="match status" value="1"/>
</dbReference>
<dbReference type="InterPro" id="IPR001041">
    <property type="entry name" value="2Fe-2S_ferredoxin-type"/>
</dbReference>
<evidence type="ECO:0000313" key="11">
    <source>
        <dbReference type="EMBL" id="NCI51274.1"/>
    </source>
</evidence>
<evidence type="ECO:0000256" key="5">
    <source>
        <dbReference type="ARBA" id="ARBA00022827"/>
    </source>
</evidence>
<reference evidence="11 12" key="1">
    <citation type="submission" date="2020-01" db="EMBL/GenBank/DDBJ databases">
        <title>Genome analysis.</title>
        <authorList>
            <person name="Wu S."/>
            <person name="Wang G."/>
        </authorList>
    </citation>
    <scope>NUCLEOTIDE SEQUENCE [LARGE SCALE GENOMIC DNA]</scope>
    <source>
        <strain evidence="11 12">SYL130</strain>
    </source>
</reference>
<evidence type="ECO:0000256" key="7">
    <source>
        <dbReference type="ARBA" id="ARBA00023004"/>
    </source>
</evidence>
<dbReference type="Pfam" id="PF00175">
    <property type="entry name" value="NAD_binding_1"/>
    <property type="match status" value="1"/>
</dbReference>
<dbReference type="InterPro" id="IPR012675">
    <property type="entry name" value="Beta-grasp_dom_sf"/>
</dbReference>
<evidence type="ECO:0000256" key="4">
    <source>
        <dbReference type="ARBA" id="ARBA00022723"/>
    </source>
</evidence>
<dbReference type="Gene3D" id="3.10.20.30">
    <property type="match status" value="1"/>
</dbReference>
<keyword evidence="5" id="KW-0274">FAD</keyword>
<dbReference type="CDD" id="cd06214">
    <property type="entry name" value="PA_degradation_oxidoreductase_like"/>
    <property type="match status" value="1"/>
</dbReference>
<keyword evidence="3" id="KW-0001">2Fe-2S</keyword>
<feature type="domain" description="2Fe-2S ferredoxin-type" evidence="9">
    <location>
        <begin position="262"/>
        <end position="349"/>
    </location>
</feature>
<keyword evidence="8" id="KW-0411">Iron-sulfur</keyword>
<evidence type="ECO:0000256" key="8">
    <source>
        <dbReference type="ARBA" id="ARBA00023014"/>
    </source>
</evidence>
<organism evidence="11 12">
    <name type="scientific">Sediminibacterium roseum</name>
    <dbReference type="NCBI Taxonomy" id="1978412"/>
    <lineage>
        <taxon>Bacteria</taxon>
        <taxon>Pseudomonadati</taxon>
        <taxon>Bacteroidota</taxon>
        <taxon>Chitinophagia</taxon>
        <taxon>Chitinophagales</taxon>
        <taxon>Chitinophagaceae</taxon>
        <taxon>Sediminibacterium</taxon>
    </lineage>
</organism>
<sequence length="349" mass="39237">MDDVSPKGVFPLRIRKIIEETGDAKSFVLETVDGKPLQYTAGQFLTFVFNKDNGKQERRNYSLSSLPGSEPVITVKRIPNGEYSRFLFDHAKEGDLLQTIGASGFFTLPGNRTSYRQYVFFAAGSGITPVMALAREILSHAEDTKVLLVYSNRSLDSAIYYKQLLELQEQHANRFRIDFLFSDAAHVEQKRMGVYVLEKILAEHVLQPVSEQIYYLCGPFEYMRMITIILKNNGVPAAQIRRETFTIEVPAHKPQPADQDEHTIHVTLSDKTYRFKSRYPQTILQAAKAVQIPMPFSCEAGQCGTCAATCISGNVFMWRNDVLLDEEIAKGRVLTCTGYAVGGDVVLQV</sequence>
<dbReference type="InterPro" id="IPR036010">
    <property type="entry name" value="2Fe-2S_ferredoxin-like_sf"/>
</dbReference>
<dbReference type="SUPFAM" id="SSF63380">
    <property type="entry name" value="Riboflavin synthase domain-like"/>
    <property type="match status" value="1"/>
</dbReference>
<dbReference type="Gene3D" id="3.40.50.80">
    <property type="entry name" value="Nucleotide-binding domain of ferredoxin-NADP reductase (FNR) module"/>
    <property type="match status" value="1"/>
</dbReference>
<dbReference type="InterPro" id="IPR001433">
    <property type="entry name" value="OxRdtase_FAD/NAD-bd"/>
</dbReference>
<dbReference type="Pfam" id="PF00111">
    <property type="entry name" value="Fer2"/>
    <property type="match status" value="1"/>
</dbReference>
<keyword evidence="2" id="KW-0285">Flavoprotein</keyword>
<dbReference type="Proteomes" id="UP000753802">
    <property type="component" value="Unassembled WGS sequence"/>
</dbReference>
<name>A0ABW9ZYE0_9BACT</name>
<dbReference type="InterPro" id="IPR050415">
    <property type="entry name" value="MRET"/>
</dbReference>
<evidence type="ECO:0000259" key="9">
    <source>
        <dbReference type="PROSITE" id="PS51085"/>
    </source>
</evidence>
<proteinExistence type="predicted"/>
<evidence type="ECO:0000259" key="10">
    <source>
        <dbReference type="PROSITE" id="PS51384"/>
    </source>
</evidence>
<dbReference type="InterPro" id="IPR006058">
    <property type="entry name" value="2Fe2S_fd_BS"/>
</dbReference>
<accession>A0ABW9ZYE0</accession>
<protein>
    <submittedName>
        <fullName evidence="11">Ferredoxin--NADP reductase</fullName>
    </submittedName>
</protein>
<evidence type="ECO:0000256" key="1">
    <source>
        <dbReference type="ARBA" id="ARBA00001974"/>
    </source>
</evidence>
<dbReference type="EMBL" id="JAACJS010000015">
    <property type="protein sequence ID" value="NCI51274.1"/>
    <property type="molecule type" value="Genomic_DNA"/>
</dbReference>
<evidence type="ECO:0000256" key="3">
    <source>
        <dbReference type="ARBA" id="ARBA00022714"/>
    </source>
</evidence>
<dbReference type="PANTHER" id="PTHR47354:SF8">
    <property type="entry name" value="1,2-PHENYLACETYL-COA EPOXIDASE, SUBUNIT E"/>
    <property type="match status" value="1"/>
</dbReference>
<dbReference type="PROSITE" id="PS00197">
    <property type="entry name" value="2FE2S_FER_1"/>
    <property type="match status" value="1"/>
</dbReference>
<dbReference type="PANTHER" id="PTHR47354">
    <property type="entry name" value="NADH OXIDOREDUCTASE HCR"/>
    <property type="match status" value="1"/>
</dbReference>
<dbReference type="PROSITE" id="PS51085">
    <property type="entry name" value="2FE2S_FER_2"/>
    <property type="match status" value="1"/>
</dbReference>
<keyword evidence="4" id="KW-0479">Metal-binding</keyword>
<dbReference type="InterPro" id="IPR017927">
    <property type="entry name" value="FAD-bd_FR_type"/>
</dbReference>
<comment type="cofactor">
    <cofactor evidence="1">
        <name>FAD</name>
        <dbReference type="ChEBI" id="CHEBI:57692"/>
    </cofactor>
</comment>
<dbReference type="InterPro" id="IPR039261">
    <property type="entry name" value="FNR_nucleotide-bd"/>
</dbReference>
<keyword evidence="12" id="KW-1185">Reference proteome</keyword>
<dbReference type="PRINTS" id="PR00371">
    <property type="entry name" value="FPNCR"/>
</dbReference>
<dbReference type="PRINTS" id="PR00410">
    <property type="entry name" value="PHEHYDRXLASE"/>
</dbReference>
<gene>
    <name evidence="11" type="ORF">GWC95_15175</name>
</gene>
<evidence type="ECO:0000313" key="12">
    <source>
        <dbReference type="Proteomes" id="UP000753802"/>
    </source>
</evidence>
<evidence type="ECO:0000256" key="2">
    <source>
        <dbReference type="ARBA" id="ARBA00022630"/>
    </source>
</evidence>
<dbReference type="SUPFAM" id="SSF52343">
    <property type="entry name" value="Ferredoxin reductase-like, C-terminal NADP-linked domain"/>
    <property type="match status" value="1"/>
</dbReference>
<feature type="domain" description="FAD-binding FR-type" evidence="10">
    <location>
        <begin position="7"/>
        <end position="109"/>
    </location>
</feature>
<dbReference type="SUPFAM" id="SSF54292">
    <property type="entry name" value="2Fe-2S ferredoxin-like"/>
    <property type="match status" value="1"/>
</dbReference>
<comment type="caution">
    <text evidence="11">The sequence shown here is derived from an EMBL/GenBank/DDBJ whole genome shotgun (WGS) entry which is preliminary data.</text>
</comment>
<dbReference type="InterPro" id="IPR017938">
    <property type="entry name" value="Riboflavin_synthase-like_b-brl"/>
</dbReference>
<dbReference type="CDD" id="cd00207">
    <property type="entry name" value="fer2"/>
    <property type="match status" value="1"/>
</dbReference>